<keyword evidence="3" id="KW-1185">Reference proteome</keyword>
<feature type="region of interest" description="Disordered" evidence="1">
    <location>
        <begin position="1"/>
        <end position="63"/>
    </location>
</feature>
<dbReference type="AlphaFoldDB" id="A0AAV5MTE7"/>
<feature type="compositionally biased region" description="Polar residues" evidence="1">
    <location>
        <begin position="1"/>
        <end position="21"/>
    </location>
</feature>
<evidence type="ECO:0000256" key="1">
    <source>
        <dbReference type="SAM" id="MobiDB-lite"/>
    </source>
</evidence>
<dbReference type="EMBL" id="BPVZ01000882">
    <property type="protein sequence ID" value="GKV52820.1"/>
    <property type="molecule type" value="Genomic_DNA"/>
</dbReference>
<dbReference type="Proteomes" id="UP001054252">
    <property type="component" value="Unassembled WGS sequence"/>
</dbReference>
<reference evidence="2 3" key="1">
    <citation type="journal article" date="2021" name="Commun. Biol.">
        <title>The genome of Shorea leprosula (Dipterocarpaceae) highlights the ecological relevance of drought in aseasonal tropical rainforests.</title>
        <authorList>
            <person name="Ng K.K.S."/>
            <person name="Kobayashi M.J."/>
            <person name="Fawcett J.A."/>
            <person name="Hatakeyama M."/>
            <person name="Paape T."/>
            <person name="Ng C.H."/>
            <person name="Ang C.C."/>
            <person name="Tnah L.H."/>
            <person name="Lee C.T."/>
            <person name="Nishiyama T."/>
            <person name="Sese J."/>
            <person name="O'Brien M.J."/>
            <person name="Copetti D."/>
            <person name="Mohd Noor M.I."/>
            <person name="Ong R.C."/>
            <person name="Putra M."/>
            <person name="Sireger I.Z."/>
            <person name="Indrioko S."/>
            <person name="Kosugi Y."/>
            <person name="Izuno A."/>
            <person name="Isagi Y."/>
            <person name="Lee S.L."/>
            <person name="Shimizu K.K."/>
        </authorList>
    </citation>
    <scope>NUCLEOTIDE SEQUENCE [LARGE SCALE GENOMIC DNA]</scope>
    <source>
        <strain evidence="2">214</strain>
    </source>
</reference>
<evidence type="ECO:0000313" key="3">
    <source>
        <dbReference type="Proteomes" id="UP001054252"/>
    </source>
</evidence>
<name>A0AAV5MTE7_9ROSI</name>
<protein>
    <submittedName>
        <fullName evidence="2">Uncharacterized protein</fullName>
    </submittedName>
</protein>
<gene>
    <name evidence="2" type="ORF">SLEP1_g59380</name>
</gene>
<evidence type="ECO:0000313" key="2">
    <source>
        <dbReference type="EMBL" id="GKV52820.1"/>
    </source>
</evidence>
<proteinExistence type="predicted"/>
<feature type="compositionally biased region" description="Polar residues" evidence="1">
    <location>
        <begin position="41"/>
        <end position="52"/>
    </location>
</feature>
<comment type="caution">
    <text evidence="2">The sequence shown here is derived from an EMBL/GenBank/DDBJ whole genome shotgun (WGS) entry which is preliminary data.</text>
</comment>
<accession>A0AAV5MTE7</accession>
<sequence>MKNSSTIYQESVTKSSSNNHNNSERKEKTSNTTRKWRTNENETATGSDTETYYSVHLKTPYEP</sequence>
<organism evidence="2 3">
    <name type="scientific">Rubroshorea leprosula</name>
    <dbReference type="NCBI Taxonomy" id="152421"/>
    <lineage>
        <taxon>Eukaryota</taxon>
        <taxon>Viridiplantae</taxon>
        <taxon>Streptophyta</taxon>
        <taxon>Embryophyta</taxon>
        <taxon>Tracheophyta</taxon>
        <taxon>Spermatophyta</taxon>
        <taxon>Magnoliopsida</taxon>
        <taxon>eudicotyledons</taxon>
        <taxon>Gunneridae</taxon>
        <taxon>Pentapetalae</taxon>
        <taxon>rosids</taxon>
        <taxon>malvids</taxon>
        <taxon>Malvales</taxon>
        <taxon>Dipterocarpaceae</taxon>
        <taxon>Rubroshorea</taxon>
    </lineage>
</organism>